<proteinExistence type="predicted"/>
<reference evidence="2" key="1">
    <citation type="journal article" date="2017" name="Cell">
        <title>Insights into land plant evolution garnered from the Marchantia polymorpha genome.</title>
        <authorList>
            <person name="Bowman J.L."/>
            <person name="Kohchi T."/>
            <person name="Yamato K.T."/>
            <person name="Jenkins J."/>
            <person name="Shu S."/>
            <person name="Ishizaki K."/>
            <person name="Yamaoka S."/>
            <person name="Nishihama R."/>
            <person name="Nakamura Y."/>
            <person name="Berger F."/>
            <person name="Adam C."/>
            <person name="Aki S.S."/>
            <person name="Althoff F."/>
            <person name="Araki T."/>
            <person name="Arteaga-Vazquez M.A."/>
            <person name="Balasubrmanian S."/>
            <person name="Barry K."/>
            <person name="Bauer D."/>
            <person name="Boehm C.R."/>
            <person name="Briginshaw L."/>
            <person name="Caballero-Perez J."/>
            <person name="Catarino B."/>
            <person name="Chen F."/>
            <person name="Chiyoda S."/>
            <person name="Chovatia M."/>
            <person name="Davies K.M."/>
            <person name="Delmans M."/>
            <person name="Demura T."/>
            <person name="Dierschke T."/>
            <person name="Dolan L."/>
            <person name="Dorantes-Acosta A.E."/>
            <person name="Eklund D.M."/>
            <person name="Florent S.N."/>
            <person name="Flores-Sandoval E."/>
            <person name="Fujiyama A."/>
            <person name="Fukuzawa H."/>
            <person name="Galik B."/>
            <person name="Grimanelli D."/>
            <person name="Grimwood J."/>
            <person name="Grossniklaus U."/>
            <person name="Hamada T."/>
            <person name="Haseloff J."/>
            <person name="Hetherington A.J."/>
            <person name="Higo A."/>
            <person name="Hirakawa Y."/>
            <person name="Hundley H.N."/>
            <person name="Ikeda Y."/>
            <person name="Inoue K."/>
            <person name="Inoue S.I."/>
            <person name="Ishida S."/>
            <person name="Jia Q."/>
            <person name="Kakita M."/>
            <person name="Kanazawa T."/>
            <person name="Kawai Y."/>
            <person name="Kawashima T."/>
            <person name="Kennedy M."/>
            <person name="Kinose K."/>
            <person name="Kinoshita T."/>
            <person name="Kohara Y."/>
            <person name="Koide E."/>
            <person name="Komatsu K."/>
            <person name="Kopischke S."/>
            <person name="Kubo M."/>
            <person name="Kyozuka J."/>
            <person name="Lagercrantz U."/>
            <person name="Lin S.S."/>
            <person name="Lindquist E."/>
            <person name="Lipzen A.M."/>
            <person name="Lu C.W."/>
            <person name="De Luna E."/>
            <person name="Martienssen R.A."/>
            <person name="Minamino N."/>
            <person name="Mizutani M."/>
            <person name="Mizutani M."/>
            <person name="Mochizuki N."/>
            <person name="Monte I."/>
            <person name="Mosher R."/>
            <person name="Nagasaki H."/>
            <person name="Nakagami H."/>
            <person name="Naramoto S."/>
            <person name="Nishitani K."/>
            <person name="Ohtani M."/>
            <person name="Okamoto T."/>
            <person name="Okumura M."/>
            <person name="Phillips J."/>
            <person name="Pollak B."/>
            <person name="Reinders A."/>
            <person name="Rovekamp M."/>
            <person name="Sano R."/>
            <person name="Sawa S."/>
            <person name="Schmid M.W."/>
            <person name="Shirakawa M."/>
            <person name="Solano R."/>
            <person name="Spunde A."/>
            <person name="Suetsugu N."/>
            <person name="Sugano S."/>
            <person name="Sugiyama A."/>
            <person name="Sun R."/>
            <person name="Suzuki Y."/>
            <person name="Takenaka M."/>
            <person name="Takezawa D."/>
            <person name="Tomogane H."/>
            <person name="Tsuzuki M."/>
            <person name="Ueda T."/>
            <person name="Umeda M."/>
            <person name="Ward J.M."/>
            <person name="Watanabe Y."/>
            <person name="Yazaki K."/>
            <person name="Yokoyama R."/>
            <person name="Yoshitake Y."/>
            <person name="Yotsui I."/>
            <person name="Zachgo S."/>
            <person name="Schmutz J."/>
        </authorList>
    </citation>
    <scope>NUCLEOTIDE SEQUENCE [LARGE SCALE GENOMIC DNA]</scope>
    <source>
        <strain evidence="2">Tak-1</strain>
    </source>
</reference>
<gene>
    <name evidence="1" type="ORF">MARPO_0024s0026</name>
</gene>
<dbReference type="Proteomes" id="UP000244005">
    <property type="component" value="Unassembled WGS sequence"/>
</dbReference>
<dbReference type="EMBL" id="KZ772696">
    <property type="protein sequence ID" value="PTQ43506.1"/>
    <property type="molecule type" value="Genomic_DNA"/>
</dbReference>
<name>A0A2R6XBN8_MARPO</name>
<accession>A0A2R6XBN8</accession>
<sequence length="87" mass="10040">MPMLRRALVRAIRFHGTFYTGKRIFQIPFMQFETADSNLYPAAGPQSCFPEDILCDSLRSLTCNVRTWTHPPRLVQSLYADLLFGRS</sequence>
<dbReference type="Gramene" id="Mp3g22480.2">
    <property type="protein sequence ID" value="Mp3g22480.2.cds"/>
    <property type="gene ID" value="Mp3g22480"/>
</dbReference>
<organism evidence="1 2">
    <name type="scientific">Marchantia polymorpha</name>
    <name type="common">Common liverwort</name>
    <name type="synonym">Marchantia aquatica</name>
    <dbReference type="NCBI Taxonomy" id="3197"/>
    <lineage>
        <taxon>Eukaryota</taxon>
        <taxon>Viridiplantae</taxon>
        <taxon>Streptophyta</taxon>
        <taxon>Embryophyta</taxon>
        <taxon>Marchantiophyta</taxon>
        <taxon>Marchantiopsida</taxon>
        <taxon>Marchantiidae</taxon>
        <taxon>Marchantiales</taxon>
        <taxon>Marchantiaceae</taxon>
        <taxon>Marchantia</taxon>
    </lineage>
</organism>
<keyword evidence="2" id="KW-1185">Reference proteome</keyword>
<dbReference type="Gramene" id="Mp3g22480.1">
    <property type="protein sequence ID" value="Mp3g22480.1.cds"/>
    <property type="gene ID" value="Mp3g22480"/>
</dbReference>
<protein>
    <submittedName>
        <fullName evidence="1">Uncharacterized protein</fullName>
    </submittedName>
</protein>
<dbReference type="AlphaFoldDB" id="A0A2R6XBN8"/>
<evidence type="ECO:0000313" key="2">
    <source>
        <dbReference type="Proteomes" id="UP000244005"/>
    </source>
</evidence>
<evidence type="ECO:0000313" key="1">
    <source>
        <dbReference type="EMBL" id="PTQ43507.1"/>
    </source>
</evidence>
<reference evidence="1" key="2">
    <citation type="submission" date="2017-12" db="EMBL/GenBank/DDBJ databases">
        <title>WGS assembly of Marchantia polymorpha.</title>
        <authorList>
            <person name="Bowman J.L."/>
            <person name="Kohchi T."/>
            <person name="Yamato K.T."/>
            <person name="Jenkins J."/>
            <person name="Shu S."/>
            <person name="Ishizaki K."/>
            <person name="Yamaoka S."/>
            <person name="Nishihama R."/>
            <person name="Nakamura Y."/>
            <person name="Berger F."/>
            <person name="Adam C."/>
            <person name="Aki S.S."/>
            <person name="Althoff F."/>
            <person name="Araki T."/>
            <person name="Arteaga-Vazquez M.A."/>
            <person name="Balasubrmanian S."/>
            <person name="Bauer D."/>
            <person name="Boehm C.R."/>
            <person name="Briginshaw L."/>
            <person name="Caballero-Perez J."/>
            <person name="Catarino B."/>
            <person name="Chen F."/>
            <person name="Chiyoda S."/>
            <person name="Chovatia M."/>
            <person name="Davies K.M."/>
            <person name="Delmans M."/>
            <person name="Demura T."/>
            <person name="Dierschke T."/>
            <person name="Dolan L."/>
            <person name="Dorantes-Acosta A.E."/>
            <person name="Eklund D.M."/>
            <person name="Florent S.N."/>
            <person name="Flores-Sandoval E."/>
            <person name="Fujiyama A."/>
            <person name="Fukuzawa H."/>
            <person name="Galik B."/>
            <person name="Grimanelli D."/>
            <person name="Grimwood J."/>
            <person name="Grossniklaus U."/>
            <person name="Hamada T."/>
            <person name="Haseloff J."/>
            <person name="Hetherington A.J."/>
            <person name="Higo A."/>
            <person name="Hirakawa Y."/>
            <person name="Hundley H.N."/>
            <person name="Ikeda Y."/>
            <person name="Inoue K."/>
            <person name="Inoue S."/>
            <person name="Ishida S."/>
            <person name="Jia Q."/>
            <person name="Kakita M."/>
            <person name="Kanazawa T."/>
            <person name="Kawai Y."/>
            <person name="Kawashima T."/>
            <person name="Kennedy M."/>
            <person name="Kinose K."/>
            <person name="Kinoshita T."/>
            <person name="Kohara Y."/>
            <person name="Koide E."/>
            <person name="Komatsu K."/>
            <person name="Kopischke S."/>
            <person name="Kubo M."/>
            <person name="Kyozuka J."/>
            <person name="Lagercrantz U."/>
            <person name="Lin S.S."/>
            <person name="Lindquist E."/>
            <person name="Lipzen A.M."/>
            <person name="Lu C."/>
            <person name="Luna E.D."/>
            <person name="Martienssen R.A."/>
            <person name="Minamino N."/>
            <person name="Mizutani M."/>
            <person name="Mizutani M."/>
            <person name="Mochizuki N."/>
            <person name="Monte I."/>
            <person name="Mosher R."/>
            <person name="Nagasaki H."/>
            <person name="Nakagami H."/>
            <person name="Naramoto S."/>
            <person name="Nishitani K."/>
            <person name="Ohtani M."/>
            <person name="Okamoto T."/>
            <person name="Okumura M."/>
            <person name="Phillips J."/>
            <person name="Pollak B."/>
            <person name="Reinders A."/>
            <person name="Roevekamp M."/>
            <person name="Sano R."/>
            <person name="Sawa S."/>
            <person name="Schmid M.W."/>
            <person name="Shirakawa M."/>
            <person name="Solano R."/>
            <person name="Spunde A."/>
            <person name="Suetsugu N."/>
            <person name="Sugano S."/>
            <person name="Sugiyama A."/>
            <person name="Sun R."/>
            <person name="Suzuki Y."/>
            <person name="Takenaka M."/>
            <person name="Takezawa D."/>
            <person name="Tomogane H."/>
            <person name="Tsuzuki M."/>
            <person name="Ueda T."/>
            <person name="Umeda M."/>
            <person name="Ward J.M."/>
            <person name="Watanabe Y."/>
            <person name="Yazaki K."/>
            <person name="Yokoyama R."/>
            <person name="Yoshitake Y."/>
            <person name="Yotsui I."/>
            <person name="Zachgo S."/>
            <person name="Schmutz J."/>
        </authorList>
    </citation>
    <scope>NUCLEOTIDE SEQUENCE [LARGE SCALE GENOMIC DNA]</scope>
    <source>
        <strain evidence="1">Tak-1</strain>
    </source>
</reference>
<dbReference type="EMBL" id="KZ772696">
    <property type="protein sequence ID" value="PTQ43507.1"/>
    <property type="molecule type" value="Genomic_DNA"/>
</dbReference>